<dbReference type="SFLD" id="SFLDG01068">
    <property type="entry name" value="FeMo_cofactor_biosynthesis_pro"/>
    <property type="match status" value="1"/>
</dbReference>
<evidence type="ECO:0000256" key="11">
    <source>
        <dbReference type="ARBA" id="ARBA00023231"/>
    </source>
</evidence>
<dbReference type="InterPro" id="IPR007197">
    <property type="entry name" value="rSAM"/>
</dbReference>
<dbReference type="Pfam" id="PF04055">
    <property type="entry name" value="Radical_SAM"/>
    <property type="match status" value="1"/>
</dbReference>
<dbReference type="InterPro" id="IPR006638">
    <property type="entry name" value="Elp3/MiaA/NifB-like_rSAM"/>
</dbReference>
<dbReference type="CDD" id="cd01335">
    <property type="entry name" value="Radical_SAM"/>
    <property type="match status" value="1"/>
</dbReference>
<evidence type="ECO:0000256" key="2">
    <source>
        <dbReference type="ARBA" id="ARBA00003522"/>
    </source>
</evidence>
<dbReference type="SFLD" id="SFLDG01067">
    <property type="entry name" value="SPASM/twitch_domain_containing"/>
    <property type="match status" value="1"/>
</dbReference>
<dbReference type="Proteomes" id="UP000004324">
    <property type="component" value="Unassembled WGS sequence"/>
</dbReference>
<gene>
    <name evidence="16" type="ORF">FB4_4478</name>
</gene>
<dbReference type="GO" id="GO:0051539">
    <property type="term" value="F:4 iron, 4 sulfur cluster binding"/>
    <property type="evidence" value="ECO:0007669"/>
    <property type="project" value="UniProtKB-KW"/>
</dbReference>
<keyword evidence="9" id="KW-0408">Iron</keyword>
<evidence type="ECO:0000259" key="15">
    <source>
        <dbReference type="PROSITE" id="PS51918"/>
    </source>
</evidence>
<dbReference type="PATRIC" id="fig|1149862.3.peg.3446"/>
<dbReference type="EMBL" id="AKVJ01000031">
    <property type="protein sequence ID" value="EIW17122.1"/>
    <property type="molecule type" value="Genomic_DNA"/>
</dbReference>
<keyword evidence="8" id="KW-0479">Metal-binding</keyword>
<comment type="pathway">
    <text evidence="3">Cofactor biosynthesis; Fe-Mo cofactor biosynthesis.</text>
</comment>
<dbReference type="PROSITE" id="PS51918">
    <property type="entry name" value="RADICAL_SAM"/>
    <property type="match status" value="1"/>
</dbReference>
<accession>I9AW37</accession>
<evidence type="ECO:0000256" key="6">
    <source>
        <dbReference type="ARBA" id="ARBA00022485"/>
    </source>
</evidence>
<keyword evidence="12" id="KW-0456">Lyase</keyword>
<sequence>MKNPCFSNIPLHILEQTQKHPCYSVEVHQQFAVMHLPVAPTCNIQCNYCNRSFDCINENRPGVTSESLTPALAVENFRSVKGKIAELGVVGIAGPGDALADWQQTKETIEQIQKIDPDIVFCLSTNGLLLAKYAPEIIQLGIHHVTVTINAVNPRIGAQIYKFVLYEGQKYEGLEAAQLLYEQQLAGIEYLAAHGVLIKINIVMLKGINDQHIPDVVKKMKELGAFIINIIPLIPAPGSSFAENLQVSEQEINEMRKRCQLGRRQVRDCGQCRVDKVG</sequence>
<dbReference type="InterPro" id="IPR058240">
    <property type="entry name" value="rSAM_sf"/>
</dbReference>
<evidence type="ECO:0000313" key="16">
    <source>
        <dbReference type="EMBL" id="EIW17122.1"/>
    </source>
</evidence>
<dbReference type="GO" id="GO:0046872">
    <property type="term" value="F:metal ion binding"/>
    <property type="evidence" value="ECO:0007669"/>
    <property type="project" value="UniProtKB-KW"/>
</dbReference>
<dbReference type="GO" id="GO:0032324">
    <property type="term" value="P:molybdopterin cofactor biosynthetic process"/>
    <property type="evidence" value="ECO:0007669"/>
    <property type="project" value="UniProtKB-ARBA"/>
</dbReference>
<feature type="domain" description="Radical SAM core" evidence="15">
    <location>
        <begin position="28"/>
        <end position="273"/>
    </location>
</feature>
<organism evidence="16 17">
    <name type="scientific">Pelosinus fermentans B4</name>
    <dbReference type="NCBI Taxonomy" id="1149862"/>
    <lineage>
        <taxon>Bacteria</taxon>
        <taxon>Bacillati</taxon>
        <taxon>Bacillota</taxon>
        <taxon>Negativicutes</taxon>
        <taxon>Selenomonadales</taxon>
        <taxon>Sporomusaceae</taxon>
        <taxon>Pelosinus</taxon>
    </lineage>
</organism>
<dbReference type="InterPro" id="IPR013785">
    <property type="entry name" value="Aldolase_TIM"/>
</dbReference>
<keyword evidence="7" id="KW-0949">S-adenosyl-L-methionine</keyword>
<evidence type="ECO:0000256" key="7">
    <source>
        <dbReference type="ARBA" id="ARBA00022691"/>
    </source>
</evidence>
<dbReference type="RefSeq" id="WP_007936410.1">
    <property type="nucleotide sequence ID" value="NZ_AKVJ01000031.1"/>
</dbReference>
<dbReference type="GO" id="GO:0016829">
    <property type="term" value="F:lyase activity"/>
    <property type="evidence" value="ECO:0007669"/>
    <property type="project" value="UniProtKB-KW"/>
</dbReference>
<proteinExistence type="inferred from homology"/>
<dbReference type="OrthoDB" id="9764725at2"/>
<name>I9AW37_9FIRM</name>
<dbReference type="UniPathway" id="UPA00782"/>
<dbReference type="PANTHER" id="PTHR43787">
    <property type="entry name" value="FEMO COFACTOR BIOSYNTHESIS PROTEIN NIFB-RELATED"/>
    <property type="match status" value="1"/>
</dbReference>
<evidence type="ECO:0000256" key="14">
    <source>
        <dbReference type="ARBA" id="ARBA00032102"/>
    </source>
</evidence>
<dbReference type="SFLD" id="SFLDF00281">
    <property type="entry name" value="FeMo_cofactor_biosynthesis_pro"/>
    <property type="match status" value="1"/>
</dbReference>
<evidence type="ECO:0000256" key="4">
    <source>
        <dbReference type="ARBA" id="ARBA00006804"/>
    </source>
</evidence>
<dbReference type="PANTHER" id="PTHR43787:SF13">
    <property type="entry name" value="FEMO COFACTOR BIOSYNTHESIS PROTEIN NIFB"/>
    <property type="match status" value="1"/>
</dbReference>
<dbReference type="AlphaFoldDB" id="I9AW37"/>
<dbReference type="SMART" id="SM00729">
    <property type="entry name" value="Elp3"/>
    <property type="match status" value="1"/>
</dbReference>
<evidence type="ECO:0000256" key="13">
    <source>
        <dbReference type="ARBA" id="ARBA00030926"/>
    </source>
</evidence>
<evidence type="ECO:0000256" key="1">
    <source>
        <dbReference type="ARBA" id="ARBA00001966"/>
    </source>
</evidence>
<keyword evidence="6" id="KW-0004">4Fe-4S</keyword>
<dbReference type="SUPFAM" id="SSF102114">
    <property type="entry name" value="Radical SAM enzymes"/>
    <property type="match status" value="1"/>
</dbReference>
<evidence type="ECO:0000313" key="17">
    <source>
        <dbReference type="Proteomes" id="UP000004324"/>
    </source>
</evidence>
<evidence type="ECO:0000256" key="3">
    <source>
        <dbReference type="ARBA" id="ARBA00005155"/>
    </source>
</evidence>
<keyword evidence="10" id="KW-0411">Iron-sulfur</keyword>
<evidence type="ECO:0000256" key="9">
    <source>
        <dbReference type="ARBA" id="ARBA00023004"/>
    </source>
</evidence>
<evidence type="ECO:0000256" key="5">
    <source>
        <dbReference type="ARBA" id="ARBA00021702"/>
    </source>
</evidence>
<comment type="function">
    <text evidence="2">Involved in the biosynthesis of the iron-molybdenum cofactor (FeMo-co or M-cluster) found in the dinitrogenase enzyme of the nitrogenase complex in nitrogen-fixing microorganisms. NifB catalyzes the crucial step of radical SAM-dependent carbide insertion that occurs concomitant with the insertion of a 9th sulfur and the rearrangement/coupling of two [4Fe-4S] clusters into a [8Fe-9S-C] cluster, the precursor to the M-cluster.</text>
</comment>
<protein>
    <recommendedName>
        <fullName evidence="5">FeMo cofactor biosynthesis protein NifB</fullName>
    </recommendedName>
    <alternativeName>
        <fullName evidence="14">Nitrogenase cofactor maturase NifB</fullName>
    </alternativeName>
    <alternativeName>
        <fullName evidence="13">Radical SAM assemblase NifB</fullName>
    </alternativeName>
</protein>
<evidence type="ECO:0000256" key="10">
    <source>
        <dbReference type="ARBA" id="ARBA00023014"/>
    </source>
</evidence>
<dbReference type="NCBIfam" id="TIGR01290">
    <property type="entry name" value="nifB"/>
    <property type="match status" value="1"/>
</dbReference>
<dbReference type="SFLD" id="SFLDS00029">
    <property type="entry name" value="Radical_SAM"/>
    <property type="match status" value="1"/>
</dbReference>
<keyword evidence="17" id="KW-1185">Reference proteome</keyword>
<keyword evidence="11" id="KW-0535">Nitrogen fixation</keyword>
<evidence type="ECO:0000256" key="8">
    <source>
        <dbReference type="ARBA" id="ARBA00022723"/>
    </source>
</evidence>
<reference evidence="16 17" key="1">
    <citation type="journal article" date="2012" name="J. Bacteriol.">
        <title>Draft Genome Sequences for Two Metal-Reducing Pelosinus fermentans Strains Isolated from a Cr(VI)-Contaminated Site and for Type Strain R7.</title>
        <authorList>
            <person name="Brown S.D."/>
            <person name="Podar M."/>
            <person name="Klingeman D.M."/>
            <person name="Johnson C.M."/>
            <person name="Yang Z.K."/>
            <person name="Utturkar S.M."/>
            <person name="Land M.L."/>
            <person name="Mosher J.J."/>
            <person name="Hurt R.A.Jr."/>
            <person name="Phelps T.J."/>
            <person name="Palumbo A.V."/>
            <person name="Arkin A.P."/>
            <person name="Hazen T.C."/>
            <person name="Elias D.A."/>
        </authorList>
    </citation>
    <scope>NUCLEOTIDE SEQUENCE [LARGE SCALE GENOMIC DNA]</scope>
    <source>
        <strain evidence="16 17">B4</strain>
    </source>
</reference>
<evidence type="ECO:0000256" key="12">
    <source>
        <dbReference type="ARBA" id="ARBA00023239"/>
    </source>
</evidence>
<dbReference type="Gene3D" id="3.20.20.70">
    <property type="entry name" value="Aldolase class I"/>
    <property type="match status" value="1"/>
</dbReference>
<comment type="cofactor">
    <cofactor evidence="1">
        <name>[4Fe-4S] cluster</name>
        <dbReference type="ChEBI" id="CHEBI:49883"/>
    </cofactor>
</comment>
<dbReference type="PROSITE" id="PS01305">
    <property type="entry name" value="MOAA_NIFB_PQQE"/>
    <property type="match status" value="1"/>
</dbReference>
<comment type="caution">
    <text evidence="16">The sequence shown here is derived from an EMBL/GenBank/DDBJ whole genome shotgun (WGS) entry which is preliminary data.</text>
</comment>
<dbReference type="InterPro" id="IPR005980">
    <property type="entry name" value="Nase_CF_NifB"/>
</dbReference>
<dbReference type="InterPro" id="IPR000385">
    <property type="entry name" value="MoaA_NifB_PqqE_Fe-S-bd_CS"/>
</dbReference>
<comment type="similarity">
    <text evidence="4">Belongs to the radical SAM superfamily. NifB family.</text>
</comment>